<feature type="region of interest" description="Disordered" evidence="1">
    <location>
        <begin position="1"/>
        <end position="45"/>
    </location>
</feature>
<dbReference type="Gene3D" id="2.180.10.10">
    <property type="entry name" value="RHS repeat-associated core"/>
    <property type="match status" value="2"/>
</dbReference>
<reference evidence="3" key="1">
    <citation type="submission" date="2016-09" db="EMBL/GenBank/DDBJ databases">
        <authorList>
            <person name="Koehorst J."/>
        </authorList>
    </citation>
    <scope>NUCLEOTIDE SEQUENCE [LARGE SCALE GENOMIC DNA]</scope>
</reference>
<dbReference type="PATRIC" id="fig|1679444.3.peg.905"/>
<gene>
    <name evidence="2" type="ORF">PYTT_2208</name>
</gene>
<evidence type="ECO:0000256" key="1">
    <source>
        <dbReference type="SAM" id="MobiDB-lite"/>
    </source>
</evidence>
<dbReference type="STRING" id="1679444.PYTT_2208"/>
<proteinExistence type="predicted"/>
<dbReference type="EMBL" id="LT629973">
    <property type="protein sequence ID" value="SEH97362.1"/>
    <property type="molecule type" value="Genomic_DNA"/>
</dbReference>
<dbReference type="InterPro" id="IPR006530">
    <property type="entry name" value="YD"/>
</dbReference>
<accession>A0A1C7PAX2</accession>
<dbReference type="RefSeq" id="WP_067776667.1">
    <property type="nucleotide sequence ID" value="NZ_LIGX01000030.1"/>
</dbReference>
<dbReference type="OrthoDB" id="173920at2"/>
<dbReference type="InterPro" id="IPR050708">
    <property type="entry name" value="T6SS_VgrG/RHS"/>
</dbReference>
<dbReference type="PANTHER" id="PTHR32305:SF15">
    <property type="entry name" value="PROTEIN RHSA-RELATED"/>
    <property type="match status" value="1"/>
</dbReference>
<dbReference type="InterPro" id="IPR022385">
    <property type="entry name" value="Rhs_assc_core"/>
</dbReference>
<dbReference type="Proteomes" id="UP000176204">
    <property type="component" value="Chromosome I"/>
</dbReference>
<evidence type="ECO:0000313" key="3">
    <source>
        <dbReference type="Proteomes" id="UP000176204"/>
    </source>
</evidence>
<dbReference type="NCBIfam" id="TIGR01643">
    <property type="entry name" value="YD_repeat_2x"/>
    <property type="match status" value="2"/>
</dbReference>
<keyword evidence="3" id="KW-1185">Reference proteome</keyword>
<protein>
    <submittedName>
        <fullName evidence="2">Yd repeat 2x: yd repeat (Two copies)</fullName>
    </submittedName>
</protein>
<dbReference type="NCBIfam" id="TIGR03696">
    <property type="entry name" value="Rhs_assc_core"/>
    <property type="match status" value="1"/>
</dbReference>
<sequence>MSNSSIDYSHDARPESAAFVPADAAVQQSPALRQPEIPKSPTRLSPQKVTWDNYLFIPAPQTLNITVDSNGSGSCSINGTTIQAEPGRPASGEVVFAAAGWYLVHCEHLNNTPGCPPLFMWFHVNLPSPLVELTPTEEDEPLPEKEPCDCCGCPTGATNADLASVAMNLAFGTFPKWAGMPAGHLLLRARHISENALKPGLLLCRHVSQRKISFVLDGKVHIAWETGELVAYRDNPLSDILLPDGTSQIRTSQLVKLDAAGNPTLGEAAFYDEVMADSSVVRYNAATRQPVHFVTSAGVLVTAEEMKSELGIAHASGLRQYFNPADGLMEVETLTDTSYRISWYPPAQVQSKQAGGLYGHTGAPEKTYTISGSLSEQDGNFLTLEETLRGNRTAVTTWHEKGQEWTMTKGEGADAQIVRLKIYGIPMGKWEYLYTQEGADGTVLSRTREVIESRACGPVIASRTDGYDAPGALTTEFEYDNRGRLTLETLPDGSTIAYENDAQGRESSKAWRWPGGGTHTTRTTYADLRPNDYRPASVTELIVADDGTEAVLNRKVFTYEETPQLERITVTETALGSPHSHTGITECYGKAEENVHARCKVKLTQSADGTQDFYTYTATSEHGALYKRNRETRIGGDKLPGWSESFVDFFDAQGNTVCSEHHALLSNNTWSLLSREEYAFNASHQWTHRKKANGRVTTRTMMCNGPLSETDEDGVLTTYSYNTAKACIEAIRAATPTTPESIVSISFDGAGREIMRRTDTGAMTTATRKTYDLQNRILAETDALGRVTQYEYLYSGRGISRKTPAGATYVTIYNLVTGAVDTETGTGQREIHYAPELVADGIRTMIFALNRETPGFIMLSRRTENGFGEVLCEEQATTQEYLWLATKHRYNAKGLLAFSQTADMAPVIREYDVVGRMMKETVVLAEPATPQNSRITAYAHTVEKREDGVYNTTTVTTWNAAGEPLTSTQATLASQTSGTLERKSITVDIDGNARQQWTEYGTGTERIQKAQIPTSDTIATVHMTDGFVTAQTDHQSVSGSFTRTFKAEGIVQTQTDARGNVTTAETDIAGRTVKITDAAGNVQAIAYDPATGQASVLTDALGKQTCYAYDQRGRKTAEWGTNIQPAAYGYNDADQLVKLTTYRASAGDITTNPTGRTDGDVTAWKYDAATGLELRKTYADSTHADKAYDSRNRLSTATSARGIVTTYGYDLLTGALLGTSHSDATPGSTATYNHLGQLATVADASGRHAFAYNAKGRLNQDSLELDGGTVNLFESYDEYGRNMSYLMNRRPSSGPVELLTSGMWRWDGEGRLTQAGLFSVREIQYSYLPGTHLLAGITLDNGVSMARSYEPQRDLVTGIAYSKEDGTNLSTRTYAYDSLGRPVTRTQQRGTETPRQDAFGYNSRSELTSAAIGQETFGYGFDNIGNRKTAQETSEHLSYETNPLNQYTSITEAGLGTLAPTFDADGNQTHVDSYMGNWDVVYDANNRPVRFTKADGSVIVENGYDFMGRRYMQKVTENGTVTRHERYLYRGYLQIAALDILHGGKQMHALFWDPAEPLATRPLVLLASDDNRYTYVHDLTKNVTELLDAEGNIASTYDYDPFGKVTEAGVGAGLNPIRWSSEVYDAELGLVYYNFRHYNPADGRWINRDPIAERSGLNLYGFIQNAPYSFCDIIGNDIYKINIPYHNPLWKSIFYNTVYPETTVQDFMKDLYTFGMDAKRNSGCNIFDIWTTWRHGANFNDLEGILQYIRKNANKEDYKKIVIDLKIHGNIYMGNGKFAKSEYIDRSELPEGHYHLISDANSAYRTSQIDTWIKTKLQKDTLPSNIEISYSSCYQRRYTKQNGDIYYKIERGAVTLTHTIDRMKELVRQEKNSNDCRKILYVIVGFSIVSPEQKAQELAIDHTFESSTITLTPITPNDIKTMINQNN</sequence>
<dbReference type="PANTHER" id="PTHR32305">
    <property type="match status" value="1"/>
</dbReference>
<evidence type="ECO:0000313" key="2">
    <source>
        <dbReference type="EMBL" id="SEH97362.1"/>
    </source>
</evidence>
<organism evidence="2 3">
    <name type="scientific">Akkermansia glycaniphila</name>
    <dbReference type="NCBI Taxonomy" id="1679444"/>
    <lineage>
        <taxon>Bacteria</taxon>
        <taxon>Pseudomonadati</taxon>
        <taxon>Verrucomicrobiota</taxon>
        <taxon>Verrucomicrobiia</taxon>
        <taxon>Verrucomicrobiales</taxon>
        <taxon>Akkermansiaceae</taxon>
        <taxon>Akkermansia</taxon>
    </lineage>
</organism>
<name>A0A1C7PAX2_9BACT</name>
<dbReference type="KEGG" id="agl:PYTT_2208"/>